<feature type="domain" description="SPOR" evidence="3">
    <location>
        <begin position="841"/>
        <end position="924"/>
    </location>
</feature>
<feature type="transmembrane region" description="Helical" evidence="2">
    <location>
        <begin position="591"/>
        <end position="612"/>
    </location>
</feature>
<evidence type="ECO:0000259" key="3">
    <source>
        <dbReference type="PROSITE" id="PS51724"/>
    </source>
</evidence>
<dbReference type="InterPro" id="IPR036680">
    <property type="entry name" value="SPOR-like_sf"/>
</dbReference>
<organism evidence="4 5">
    <name type="scientific">Nitratireductor kimnyeongensis</name>
    <dbReference type="NCBI Taxonomy" id="430679"/>
    <lineage>
        <taxon>Bacteria</taxon>
        <taxon>Pseudomonadati</taxon>
        <taxon>Pseudomonadota</taxon>
        <taxon>Alphaproteobacteria</taxon>
        <taxon>Hyphomicrobiales</taxon>
        <taxon>Phyllobacteriaceae</taxon>
        <taxon>Nitratireductor</taxon>
    </lineage>
</organism>
<proteinExistence type="predicted"/>
<feature type="compositionally biased region" description="Acidic residues" evidence="1">
    <location>
        <begin position="361"/>
        <end position="374"/>
    </location>
</feature>
<accession>A0ABW0T9H3</accession>
<comment type="caution">
    <text evidence="4">The sequence shown here is derived from an EMBL/GenBank/DDBJ whole genome shotgun (WGS) entry which is preliminary data.</text>
</comment>
<feature type="compositionally biased region" description="Basic and acidic residues" evidence="1">
    <location>
        <begin position="247"/>
        <end position="258"/>
    </location>
</feature>
<dbReference type="Pfam" id="PF05036">
    <property type="entry name" value="SPOR"/>
    <property type="match status" value="1"/>
</dbReference>
<feature type="compositionally biased region" description="Low complexity" evidence="1">
    <location>
        <begin position="801"/>
        <end position="842"/>
    </location>
</feature>
<feature type="region of interest" description="Disordered" evidence="1">
    <location>
        <begin position="317"/>
        <end position="422"/>
    </location>
</feature>
<evidence type="ECO:0000313" key="5">
    <source>
        <dbReference type="Proteomes" id="UP001596107"/>
    </source>
</evidence>
<sequence>MADHSSNQRADSAVFSEDDPFAELTRIMGHDPRRAEASSNEAEQEGDDLALELENELLGDLAEFSDEVHEEAVPQNDWQPQPSSDWRFDADEATQAPGEPAVDIAADMADELDESFAASFESEMRLEPADDLSAVSASEEEVVRSSEPPEVFDPQSLETEAIEPQFSGVDLDMTDPSAPVAETGFIREEQTEGAAEADDLDFSDQDFAQLDNDLEASLANEDWFRPEKEVADQNFGTSGAEASFAHQSDHAEIDEKPGTPEPEDFFEPQRAAVDHPVEFDDVEDTGQSEVPASFDPAADIAASADPFLSPQAFASSIAQGTERTSAVAGAVAHEEHDFTASLEEQLSAGFADETLPVEPAIEPEADESLQDESAWDVFEAVEPKSELSVEDDPVDATLSAPFWQQPEHSPGTRSPATEPSVPHIDTVDVPGNERVQVEDAAHIPEFVSEPERVPEAGSDDLELALARAFGDSESLPAATHSDASDEPFATVPADAYAAAALQPTEQTRDEDDFGFETAFADSFYEPDNAAGQDKEVAGDNQQPDAADAFALSDVDSWGDPSEDFERDQASFAPEAAAVSARPGLLSSRRNLAMFGVAGGVVILALVGVFAFGGGGEDNSAPVVVRADNEPIKVKPETPGGEQVPNQDNQVYQRVSGADAGTDPVQERLVSTAEEPVDVPQAAPKSEERLTPGAGDTVTATSEPVTAMTPRRVRTMVVRPDGTIVPREPEAPVQNAEAAVATGNDSVPASQVGATIAQPQTSQETPPDARLASADPLNGSSEDANATAGSVPVTAPVPPSRPAATAAQPPRTVETSQPAQVAAAPSQPAQPVAQTPAPAPVTSGSDGWSVQISSQPTVEAAQKSYQDMAQRYGGLLTGKGVNIVKAEIAGKGTYYRVRIPSSSKDEAIRLCSQLKSAGGSCFVSK</sequence>
<dbReference type="PROSITE" id="PS51724">
    <property type="entry name" value="SPOR"/>
    <property type="match status" value="1"/>
</dbReference>
<feature type="region of interest" description="Disordered" evidence="1">
    <location>
        <begin position="121"/>
        <end position="298"/>
    </location>
</feature>
<keyword evidence="2" id="KW-0812">Transmembrane</keyword>
<evidence type="ECO:0000256" key="1">
    <source>
        <dbReference type="SAM" id="MobiDB-lite"/>
    </source>
</evidence>
<protein>
    <submittedName>
        <fullName evidence="4">SPOR domain-containing protein</fullName>
    </submittedName>
</protein>
<reference evidence="5" key="1">
    <citation type="journal article" date="2019" name="Int. J. Syst. Evol. Microbiol.">
        <title>The Global Catalogue of Microorganisms (GCM) 10K type strain sequencing project: providing services to taxonomists for standard genome sequencing and annotation.</title>
        <authorList>
            <consortium name="The Broad Institute Genomics Platform"/>
            <consortium name="The Broad Institute Genome Sequencing Center for Infectious Disease"/>
            <person name="Wu L."/>
            <person name="Ma J."/>
        </authorList>
    </citation>
    <scope>NUCLEOTIDE SEQUENCE [LARGE SCALE GENOMIC DNA]</scope>
    <source>
        <strain evidence="5">JCM 3366</strain>
    </source>
</reference>
<dbReference type="EMBL" id="JBHSNB010000002">
    <property type="protein sequence ID" value="MFC5585802.1"/>
    <property type="molecule type" value="Genomic_DNA"/>
</dbReference>
<dbReference type="SUPFAM" id="SSF110997">
    <property type="entry name" value="Sporulation related repeat"/>
    <property type="match status" value="1"/>
</dbReference>
<dbReference type="RefSeq" id="WP_223020932.1">
    <property type="nucleotide sequence ID" value="NZ_CP078143.1"/>
</dbReference>
<feature type="compositionally biased region" description="Polar residues" evidence="1">
    <location>
        <begin position="1"/>
        <end position="10"/>
    </location>
</feature>
<evidence type="ECO:0000256" key="2">
    <source>
        <dbReference type="SAM" id="Phobius"/>
    </source>
</evidence>
<feature type="compositionally biased region" description="Polar residues" evidence="1">
    <location>
        <begin position="742"/>
        <end position="764"/>
    </location>
</feature>
<dbReference type="InterPro" id="IPR007730">
    <property type="entry name" value="SPOR-like_dom"/>
</dbReference>
<keyword evidence="2" id="KW-0472">Membrane</keyword>
<feature type="region of interest" description="Disordered" evidence="1">
    <location>
        <begin position="1"/>
        <end position="46"/>
    </location>
</feature>
<gene>
    <name evidence="4" type="ORF">ACFPOD_11830</name>
</gene>
<feature type="compositionally biased region" description="Basic and acidic residues" evidence="1">
    <location>
        <begin position="222"/>
        <end position="231"/>
    </location>
</feature>
<feature type="compositionally biased region" description="Acidic residues" evidence="1">
    <location>
        <begin position="195"/>
        <end position="204"/>
    </location>
</feature>
<feature type="region of interest" description="Disordered" evidence="1">
    <location>
        <begin position="668"/>
        <end position="699"/>
    </location>
</feature>
<feature type="compositionally biased region" description="Polar residues" evidence="1">
    <location>
        <begin position="777"/>
        <end position="787"/>
    </location>
</feature>
<feature type="region of interest" description="Disordered" evidence="1">
    <location>
        <begin position="68"/>
        <end position="88"/>
    </location>
</feature>
<name>A0ABW0T9H3_9HYPH</name>
<dbReference type="Proteomes" id="UP001596107">
    <property type="component" value="Unassembled WGS sequence"/>
</dbReference>
<keyword evidence="5" id="KW-1185">Reference proteome</keyword>
<evidence type="ECO:0000313" key="4">
    <source>
        <dbReference type="EMBL" id="MFC5585802.1"/>
    </source>
</evidence>
<feature type="region of interest" description="Disordered" evidence="1">
    <location>
        <begin position="721"/>
        <end position="848"/>
    </location>
</feature>
<dbReference type="Gene3D" id="3.30.70.1070">
    <property type="entry name" value="Sporulation related repeat"/>
    <property type="match status" value="1"/>
</dbReference>
<keyword evidence="2" id="KW-1133">Transmembrane helix</keyword>